<dbReference type="InterPro" id="IPR027417">
    <property type="entry name" value="P-loop_NTPase"/>
</dbReference>
<dbReference type="InterPro" id="IPR015854">
    <property type="entry name" value="ABC_transpr_LolD-like"/>
</dbReference>
<dbReference type="CDD" id="cd03255">
    <property type="entry name" value="ABC_MJ0796_LolCDE_FtsE"/>
    <property type="match status" value="1"/>
</dbReference>
<dbReference type="GO" id="GO:0016887">
    <property type="term" value="F:ATP hydrolysis activity"/>
    <property type="evidence" value="ECO:0007669"/>
    <property type="project" value="InterPro"/>
</dbReference>
<dbReference type="AlphaFoldDB" id="A0A8J3JD04"/>
<keyword evidence="3 5" id="KW-0067">ATP-binding</keyword>
<comment type="caution">
    <text evidence="5">The sequence shown here is derived from an EMBL/GenBank/DDBJ whole genome shotgun (WGS) entry which is preliminary data.</text>
</comment>
<keyword evidence="1" id="KW-0813">Transport</keyword>
<dbReference type="InterPro" id="IPR003593">
    <property type="entry name" value="AAA+_ATPase"/>
</dbReference>
<feature type="domain" description="ABC transporter" evidence="4">
    <location>
        <begin position="3"/>
        <end position="226"/>
    </location>
</feature>
<reference evidence="5" key="1">
    <citation type="submission" date="2021-01" db="EMBL/GenBank/DDBJ databases">
        <title>Whole genome shotgun sequence of Actinocatenispora rupis NBRC 107355.</title>
        <authorList>
            <person name="Komaki H."/>
            <person name="Tamura T."/>
        </authorList>
    </citation>
    <scope>NUCLEOTIDE SEQUENCE</scope>
    <source>
        <strain evidence="5">NBRC 107355</strain>
    </source>
</reference>
<dbReference type="Gene3D" id="3.40.50.300">
    <property type="entry name" value="P-loop containing nucleotide triphosphate hydrolases"/>
    <property type="match status" value="1"/>
</dbReference>
<dbReference type="GO" id="GO:0022857">
    <property type="term" value="F:transmembrane transporter activity"/>
    <property type="evidence" value="ECO:0007669"/>
    <property type="project" value="TreeGrafter"/>
</dbReference>
<dbReference type="Pfam" id="PF00005">
    <property type="entry name" value="ABC_tran"/>
    <property type="match status" value="1"/>
</dbReference>
<dbReference type="GO" id="GO:0005524">
    <property type="term" value="F:ATP binding"/>
    <property type="evidence" value="ECO:0007669"/>
    <property type="project" value="UniProtKB-KW"/>
</dbReference>
<evidence type="ECO:0000313" key="6">
    <source>
        <dbReference type="Proteomes" id="UP000612808"/>
    </source>
</evidence>
<dbReference type="EMBL" id="BOMB01000019">
    <property type="protein sequence ID" value="GID12558.1"/>
    <property type="molecule type" value="Genomic_DNA"/>
</dbReference>
<proteinExistence type="predicted"/>
<protein>
    <submittedName>
        <fullName evidence="5">ABC transporter ATP-binding protein</fullName>
    </submittedName>
</protein>
<dbReference type="SMART" id="SM00382">
    <property type="entry name" value="AAA"/>
    <property type="match status" value="1"/>
</dbReference>
<dbReference type="SUPFAM" id="SSF52540">
    <property type="entry name" value="P-loop containing nucleoside triphosphate hydrolases"/>
    <property type="match status" value="1"/>
</dbReference>
<dbReference type="GO" id="GO:0005886">
    <property type="term" value="C:plasma membrane"/>
    <property type="evidence" value="ECO:0007669"/>
    <property type="project" value="TreeGrafter"/>
</dbReference>
<evidence type="ECO:0000313" key="5">
    <source>
        <dbReference type="EMBL" id="GID12558.1"/>
    </source>
</evidence>
<dbReference type="PROSITE" id="PS00211">
    <property type="entry name" value="ABC_TRANSPORTER_1"/>
    <property type="match status" value="1"/>
</dbReference>
<dbReference type="RefSeq" id="WP_203658589.1">
    <property type="nucleotide sequence ID" value="NZ_BAAAZM010000013.1"/>
</dbReference>
<keyword evidence="6" id="KW-1185">Reference proteome</keyword>
<dbReference type="InterPro" id="IPR017911">
    <property type="entry name" value="MacB-like_ATP-bd"/>
</dbReference>
<dbReference type="InterPro" id="IPR003439">
    <property type="entry name" value="ABC_transporter-like_ATP-bd"/>
</dbReference>
<dbReference type="PANTHER" id="PTHR24220:SF685">
    <property type="entry name" value="ABC TRANSPORTER RELATED"/>
    <property type="match status" value="1"/>
</dbReference>
<evidence type="ECO:0000256" key="1">
    <source>
        <dbReference type="ARBA" id="ARBA00022448"/>
    </source>
</evidence>
<evidence type="ECO:0000259" key="4">
    <source>
        <dbReference type="PROSITE" id="PS50893"/>
    </source>
</evidence>
<keyword evidence="2" id="KW-0547">Nucleotide-binding</keyword>
<dbReference type="PANTHER" id="PTHR24220">
    <property type="entry name" value="IMPORT ATP-BINDING PROTEIN"/>
    <property type="match status" value="1"/>
</dbReference>
<accession>A0A8J3JD04</accession>
<organism evidence="5 6">
    <name type="scientific">Actinocatenispora rupis</name>
    <dbReference type="NCBI Taxonomy" id="519421"/>
    <lineage>
        <taxon>Bacteria</taxon>
        <taxon>Bacillati</taxon>
        <taxon>Actinomycetota</taxon>
        <taxon>Actinomycetes</taxon>
        <taxon>Micromonosporales</taxon>
        <taxon>Micromonosporaceae</taxon>
        <taxon>Actinocatenispora</taxon>
    </lineage>
</organism>
<gene>
    <name evidence="5" type="ORF">Aru02nite_34470</name>
</gene>
<dbReference type="PROSITE" id="PS50893">
    <property type="entry name" value="ABC_TRANSPORTER_2"/>
    <property type="match status" value="1"/>
</dbReference>
<name>A0A8J3JD04_9ACTN</name>
<evidence type="ECO:0000256" key="2">
    <source>
        <dbReference type="ARBA" id="ARBA00022741"/>
    </source>
</evidence>
<sequence>MTLTLADVRLSYPDGDSRTVVLDRIGLVVPPGELLAVTGPSGSGKSSLLAVAGALVTPEAGTVTVDGVPLGGLRPAERDRLRRSRIGFVFQQSNLLASHTALDQLMLIAHINGAPGRAAAERARRLLARVGLADKAHRRPHQLSGGERQRVGVARALMGDPAVLLVDEPTSALDHDRGTAIVELLRDVTHEHRVATVLVTHDTQYLPLADRALRMCDGRLVDHAAA</sequence>
<dbReference type="InterPro" id="IPR017871">
    <property type="entry name" value="ABC_transporter-like_CS"/>
</dbReference>
<evidence type="ECO:0000256" key="3">
    <source>
        <dbReference type="ARBA" id="ARBA00022840"/>
    </source>
</evidence>
<dbReference type="Proteomes" id="UP000612808">
    <property type="component" value="Unassembled WGS sequence"/>
</dbReference>